<feature type="region of interest" description="Disordered" evidence="1">
    <location>
        <begin position="179"/>
        <end position="201"/>
    </location>
</feature>
<gene>
    <name evidence="2" type="ORF">GPUH_LOCUS14734</name>
</gene>
<protein>
    <submittedName>
        <fullName evidence="2 4">Uncharacterized protein</fullName>
    </submittedName>
</protein>
<evidence type="ECO:0000313" key="4">
    <source>
        <dbReference type="WBParaSite" id="GPUH_0001475301-mRNA-1"/>
    </source>
</evidence>
<dbReference type="EMBL" id="UYRT01081592">
    <property type="protein sequence ID" value="VDN24676.1"/>
    <property type="molecule type" value="Genomic_DNA"/>
</dbReference>
<sequence length="201" mass="21322">MEQAGDAADGTEGHNEVLLGGDAACEPSTSAAGKEAHLATNHNGQQMTVFKDAHPWEATAGQLFGSSEKPPGSPSSTTAPPVRKLAVASKVPAKRLLCGAKSDAALFPSPAPHYTRSLSKSDLMELKRSIVKSDFKPVQDPLSAPKLTKNHSFDCHPWHHSPVFGIGVSESNRTSRCGCESVLDSEESDHSRPSVLFPSVR</sequence>
<dbReference type="OrthoDB" id="10616204at2759"/>
<evidence type="ECO:0000313" key="3">
    <source>
        <dbReference type="Proteomes" id="UP000271098"/>
    </source>
</evidence>
<proteinExistence type="predicted"/>
<reference evidence="2 3" key="2">
    <citation type="submission" date="2018-11" db="EMBL/GenBank/DDBJ databases">
        <authorList>
            <consortium name="Pathogen Informatics"/>
        </authorList>
    </citation>
    <scope>NUCLEOTIDE SEQUENCE [LARGE SCALE GENOMIC DNA]</scope>
</reference>
<feature type="compositionally biased region" description="Low complexity" evidence="1">
    <location>
        <begin position="65"/>
        <end position="81"/>
    </location>
</feature>
<dbReference type="AlphaFoldDB" id="A0A183E193"/>
<feature type="region of interest" description="Disordered" evidence="1">
    <location>
        <begin position="1"/>
        <end position="42"/>
    </location>
</feature>
<keyword evidence="3" id="KW-1185">Reference proteome</keyword>
<accession>A0A183E193</accession>
<evidence type="ECO:0000313" key="2">
    <source>
        <dbReference type="EMBL" id="VDN24676.1"/>
    </source>
</evidence>
<organism evidence="4">
    <name type="scientific">Gongylonema pulchrum</name>
    <dbReference type="NCBI Taxonomy" id="637853"/>
    <lineage>
        <taxon>Eukaryota</taxon>
        <taxon>Metazoa</taxon>
        <taxon>Ecdysozoa</taxon>
        <taxon>Nematoda</taxon>
        <taxon>Chromadorea</taxon>
        <taxon>Rhabditida</taxon>
        <taxon>Spirurina</taxon>
        <taxon>Spiruromorpha</taxon>
        <taxon>Spiruroidea</taxon>
        <taxon>Gongylonematidae</taxon>
        <taxon>Gongylonema</taxon>
    </lineage>
</organism>
<reference evidence="4" key="1">
    <citation type="submission" date="2016-06" db="UniProtKB">
        <authorList>
            <consortium name="WormBaseParasite"/>
        </authorList>
    </citation>
    <scope>IDENTIFICATION</scope>
</reference>
<dbReference type="WBParaSite" id="GPUH_0001475301-mRNA-1">
    <property type="protein sequence ID" value="GPUH_0001475301-mRNA-1"/>
    <property type="gene ID" value="GPUH_0001475301"/>
</dbReference>
<evidence type="ECO:0000256" key="1">
    <source>
        <dbReference type="SAM" id="MobiDB-lite"/>
    </source>
</evidence>
<feature type="region of interest" description="Disordered" evidence="1">
    <location>
        <begin position="62"/>
        <end position="82"/>
    </location>
</feature>
<dbReference type="Proteomes" id="UP000271098">
    <property type="component" value="Unassembled WGS sequence"/>
</dbReference>
<name>A0A183E193_9BILA</name>